<name>A0AAD9J525_RIDPI</name>
<keyword evidence="2" id="KW-1185">Reference proteome</keyword>
<evidence type="ECO:0000313" key="1">
    <source>
        <dbReference type="EMBL" id="KAK2145760.1"/>
    </source>
</evidence>
<dbReference type="AlphaFoldDB" id="A0AAD9J525"/>
<comment type="caution">
    <text evidence="1">The sequence shown here is derived from an EMBL/GenBank/DDBJ whole genome shotgun (WGS) entry which is preliminary data.</text>
</comment>
<reference evidence="1" key="1">
    <citation type="journal article" date="2023" name="Mol. Biol. Evol.">
        <title>Third-Generation Sequencing Reveals the Adaptive Role of the Epigenome in Three Deep-Sea Polychaetes.</title>
        <authorList>
            <person name="Perez M."/>
            <person name="Aroh O."/>
            <person name="Sun Y."/>
            <person name="Lan Y."/>
            <person name="Juniper S.K."/>
            <person name="Young C.R."/>
            <person name="Angers B."/>
            <person name="Qian P.Y."/>
        </authorList>
    </citation>
    <scope>NUCLEOTIDE SEQUENCE</scope>
    <source>
        <strain evidence="1">R07B-5</strain>
    </source>
</reference>
<organism evidence="1 2">
    <name type="scientific">Ridgeia piscesae</name>
    <name type="common">Tubeworm</name>
    <dbReference type="NCBI Taxonomy" id="27915"/>
    <lineage>
        <taxon>Eukaryota</taxon>
        <taxon>Metazoa</taxon>
        <taxon>Spiralia</taxon>
        <taxon>Lophotrochozoa</taxon>
        <taxon>Annelida</taxon>
        <taxon>Polychaeta</taxon>
        <taxon>Sedentaria</taxon>
        <taxon>Canalipalpata</taxon>
        <taxon>Sabellida</taxon>
        <taxon>Siboglinidae</taxon>
        <taxon>Ridgeia</taxon>
    </lineage>
</organism>
<gene>
    <name evidence="1" type="ORF">NP493_3864g00004</name>
</gene>
<evidence type="ECO:0000313" key="2">
    <source>
        <dbReference type="Proteomes" id="UP001209878"/>
    </source>
</evidence>
<protein>
    <submittedName>
        <fullName evidence="1">Uncharacterized protein</fullName>
    </submittedName>
</protein>
<accession>A0AAD9J525</accession>
<dbReference type="Proteomes" id="UP001209878">
    <property type="component" value="Unassembled WGS sequence"/>
</dbReference>
<proteinExistence type="predicted"/>
<dbReference type="EMBL" id="JAODUO010003846">
    <property type="protein sequence ID" value="KAK2145760.1"/>
    <property type="molecule type" value="Genomic_DNA"/>
</dbReference>
<sequence>MAGRDWLRGFSKQHEDFAIRHPLGTNIARAVDITRPHVRLLFDLFKSQLEMSTYTSARIWNMYEIRMTNMQKPGDIVATKGVSPMFFVWLRKSMAESLMTGVLCKSSHCCRSSGWADSDLWGKEPPWGLMSHTTASTGMEQLGQYI</sequence>